<accession>A0A4U0Q3X5</accession>
<organism evidence="1 2">
    <name type="scientific">Chitiniphilus eburneus</name>
    <dbReference type="NCBI Taxonomy" id="2571148"/>
    <lineage>
        <taxon>Bacteria</taxon>
        <taxon>Pseudomonadati</taxon>
        <taxon>Pseudomonadota</taxon>
        <taxon>Betaproteobacteria</taxon>
        <taxon>Neisseriales</taxon>
        <taxon>Chitinibacteraceae</taxon>
        <taxon>Chitiniphilus</taxon>
    </lineage>
</organism>
<evidence type="ECO:0000313" key="2">
    <source>
        <dbReference type="Proteomes" id="UP000310016"/>
    </source>
</evidence>
<sequence length="72" mass="7942">MSTNFTMSALRGGTLPSNLQRGGMVTGALRRVQLSMHDIAQAFRSGRKGFAVQCADINESFNLTKHHVRFFA</sequence>
<dbReference type="Proteomes" id="UP000310016">
    <property type="component" value="Unassembled WGS sequence"/>
</dbReference>
<reference evidence="1 2" key="1">
    <citation type="submission" date="2019-04" db="EMBL/GenBank/DDBJ databases">
        <title>Chitiniphilus eburnea sp. nov., a novel chitinolytic bacterium isolated from aquaculture sludge.</title>
        <authorList>
            <person name="Sheng M."/>
        </authorList>
    </citation>
    <scope>NUCLEOTIDE SEQUENCE [LARGE SCALE GENOMIC DNA]</scope>
    <source>
        <strain evidence="1 2">HX-2-15</strain>
    </source>
</reference>
<proteinExistence type="predicted"/>
<evidence type="ECO:0000313" key="1">
    <source>
        <dbReference type="EMBL" id="TJZ74802.1"/>
    </source>
</evidence>
<keyword evidence="2" id="KW-1185">Reference proteome</keyword>
<protein>
    <submittedName>
        <fullName evidence="1">Uncharacterized protein</fullName>
    </submittedName>
</protein>
<dbReference type="AlphaFoldDB" id="A0A4U0Q3X5"/>
<dbReference type="RefSeq" id="WP_136772657.1">
    <property type="nucleotide sequence ID" value="NZ_SUMF01000005.1"/>
</dbReference>
<comment type="caution">
    <text evidence="1">The sequence shown here is derived from an EMBL/GenBank/DDBJ whole genome shotgun (WGS) entry which is preliminary data.</text>
</comment>
<name>A0A4U0Q3X5_9NEIS</name>
<gene>
    <name evidence="1" type="ORF">FAZ21_07470</name>
</gene>
<dbReference type="EMBL" id="SUMF01000005">
    <property type="protein sequence ID" value="TJZ74802.1"/>
    <property type="molecule type" value="Genomic_DNA"/>
</dbReference>